<organism evidence="1 2">
    <name type="scientific">Virgibacillus halodenitrificans</name>
    <name type="common">Bacillus halodenitrificans</name>
    <dbReference type="NCBI Taxonomy" id="1482"/>
    <lineage>
        <taxon>Bacteria</taxon>
        <taxon>Bacillati</taxon>
        <taxon>Bacillota</taxon>
        <taxon>Bacilli</taxon>
        <taxon>Bacillales</taxon>
        <taxon>Bacillaceae</taxon>
        <taxon>Virgibacillus</taxon>
    </lineage>
</organism>
<protein>
    <recommendedName>
        <fullName evidence="3">Lipoprotein</fullName>
    </recommendedName>
</protein>
<proteinExistence type="predicted"/>
<dbReference type="Proteomes" id="UP000182945">
    <property type="component" value="Chromosome"/>
</dbReference>
<dbReference type="PROSITE" id="PS51257">
    <property type="entry name" value="PROKAR_LIPOPROTEIN"/>
    <property type="match status" value="1"/>
</dbReference>
<dbReference type="RefSeq" id="WP_071648686.1">
    <property type="nucleotide sequence ID" value="NZ_CP017962.1"/>
</dbReference>
<reference evidence="1 2" key="1">
    <citation type="submission" date="2016-11" db="EMBL/GenBank/DDBJ databases">
        <title>Complete genome sequencing of Virgibacillus halodenitrificans PDB-F2.</title>
        <authorList>
            <person name="Sun Z."/>
            <person name="Zhou Y."/>
            <person name="Li H."/>
        </authorList>
    </citation>
    <scope>NUCLEOTIDE SEQUENCE [LARGE SCALE GENOMIC DNA]</scope>
    <source>
        <strain evidence="1 2">PDB-F2</strain>
    </source>
</reference>
<evidence type="ECO:0008006" key="3">
    <source>
        <dbReference type="Google" id="ProtNLM"/>
    </source>
</evidence>
<accession>A0AAC9NK91</accession>
<dbReference type="EMBL" id="CP017962">
    <property type="protein sequence ID" value="APC47828.1"/>
    <property type="molecule type" value="Genomic_DNA"/>
</dbReference>
<gene>
    <name evidence="1" type="ORF">BME96_06420</name>
</gene>
<evidence type="ECO:0000313" key="2">
    <source>
        <dbReference type="Proteomes" id="UP000182945"/>
    </source>
</evidence>
<dbReference type="GeneID" id="71514016"/>
<dbReference type="KEGG" id="vhl:BME96_06420"/>
<evidence type="ECO:0000313" key="1">
    <source>
        <dbReference type="EMBL" id="APC47828.1"/>
    </source>
</evidence>
<dbReference type="AlphaFoldDB" id="A0AAC9NK91"/>
<sequence length="202" mass="23067">MKRLDLVVLFICFLIITGCSNVASTQEKPPTISSITDSKYTETFNELNLGTVFDYNLYLPHADKRWVRLWVEKYQNGKKDDQPLTELSYGMSVNKVDEGHLGFGMLSDSSVLLYGPNVNIQPEQIDLNLNEEYITSWGHAIEEGKEIDLELGKTKLLAAYWQTASNKIPTIDFQNEDDIANLIKENEFVLLLKIKIDEEMPD</sequence>
<name>A0AAC9NK91_VIRHA</name>